<name>A0ACB8DDG4_DERSI</name>
<evidence type="ECO:0000313" key="1">
    <source>
        <dbReference type="EMBL" id="KAH7966080.1"/>
    </source>
</evidence>
<dbReference type="Proteomes" id="UP000821865">
    <property type="component" value="Chromosome 2"/>
</dbReference>
<organism evidence="1 2">
    <name type="scientific">Dermacentor silvarum</name>
    <name type="common">Tick</name>
    <dbReference type="NCBI Taxonomy" id="543639"/>
    <lineage>
        <taxon>Eukaryota</taxon>
        <taxon>Metazoa</taxon>
        <taxon>Ecdysozoa</taxon>
        <taxon>Arthropoda</taxon>
        <taxon>Chelicerata</taxon>
        <taxon>Arachnida</taxon>
        <taxon>Acari</taxon>
        <taxon>Parasitiformes</taxon>
        <taxon>Ixodida</taxon>
        <taxon>Ixodoidea</taxon>
        <taxon>Ixodidae</taxon>
        <taxon>Rhipicephalinae</taxon>
        <taxon>Dermacentor</taxon>
    </lineage>
</organism>
<accession>A0ACB8DDG4</accession>
<sequence length="284" mass="30882">MLRNLADAEKARLVDCLNAVWNNGQLPESWLTAIVVPILKARKPATAPSSYRPVSLTSAVCKIMETMVLVRLQWIARVLEFFPEQQSGFRSRRCTADSIGDVVSTLEQARSEGEAALLVLLDVQSAFDGLPHQVVIHTLDALGVSGRMEQFVRAFLTGRSFRVRVGTAQSSPQPVTAGVPQGSVLSPFLFNVALARLPSSIPKGRRFLVHCSVYADDIALWTSGPRRSLPAVRTCLQEALDASVGHLASVGLTVTDLLHPARNPSQVFKVVLGYLADTMLADRL</sequence>
<keyword evidence="2" id="KW-1185">Reference proteome</keyword>
<comment type="caution">
    <text evidence="1">The sequence shown here is derived from an EMBL/GenBank/DDBJ whole genome shotgun (WGS) entry which is preliminary data.</text>
</comment>
<reference evidence="1" key="1">
    <citation type="submission" date="2020-05" db="EMBL/GenBank/DDBJ databases">
        <title>Large-scale comparative analyses of tick genomes elucidate their genetic diversity and vector capacities.</title>
        <authorList>
            <person name="Jia N."/>
            <person name="Wang J."/>
            <person name="Shi W."/>
            <person name="Du L."/>
            <person name="Sun Y."/>
            <person name="Zhan W."/>
            <person name="Jiang J."/>
            <person name="Wang Q."/>
            <person name="Zhang B."/>
            <person name="Ji P."/>
            <person name="Sakyi L.B."/>
            <person name="Cui X."/>
            <person name="Yuan T."/>
            <person name="Jiang B."/>
            <person name="Yang W."/>
            <person name="Lam T.T.-Y."/>
            <person name="Chang Q."/>
            <person name="Ding S."/>
            <person name="Wang X."/>
            <person name="Zhu J."/>
            <person name="Ruan X."/>
            <person name="Zhao L."/>
            <person name="Wei J."/>
            <person name="Que T."/>
            <person name="Du C."/>
            <person name="Cheng J."/>
            <person name="Dai P."/>
            <person name="Han X."/>
            <person name="Huang E."/>
            <person name="Gao Y."/>
            <person name="Liu J."/>
            <person name="Shao H."/>
            <person name="Ye R."/>
            <person name="Li L."/>
            <person name="Wei W."/>
            <person name="Wang X."/>
            <person name="Wang C."/>
            <person name="Yang T."/>
            <person name="Huo Q."/>
            <person name="Li W."/>
            <person name="Guo W."/>
            <person name="Chen H."/>
            <person name="Zhou L."/>
            <person name="Ni X."/>
            <person name="Tian J."/>
            <person name="Zhou Y."/>
            <person name="Sheng Y."/>
            <person name="Liu T."/>
            <person name="Pan Y."/>
            <person name="Xia L."/>
            <person name="Li J."/>
            <person name="Zhao F."/>
            <person name="Cao W."/>
        </authorList>
    </citation>
    <scope>NUCLEOTIDE SEQUENCE</scope>
    <source>
        <tissue evidence="1">Larvae</tissue>
    </source>
</reference>
<gene>
    <name evidence="1" type="ORF">HPB49_013622</name>
</gene>
<protein>
    <submittedName>
        <fullName evidence="1">Uncharacterized protein</fullName>
    </submittedName>
</protein>
<dbReference type="EMBL" id="CM023471">
    <property type="protein sequence ID" value="KAH7966080.1"/>
    <property type="molecule type" value="Genomic_DNA"/>
</dbReference>
<evidence type="ECO:0000313" key="2">
    <source>
        <dbReference type="Proteomes" id="UP000821865"/>
    </source>
</evidence>
<proteinExistence type="predicted"/>